<dbReference type="InterPro" id="IPR019539">
    <property type="entry name" value="GalKase_N"/>
</dbReference>
<name>A0ABM6RP08_9FIRM</name>
<keyword evidence="3" id="KW-0547">Nucleotide-binding</keyword>
<organism evidence="10 11">
    <name type="scientific">Sulfobacillus thermotolerans</name>
    <dbReference type="NCBI Taxonomy" id="338644"/>
    <lineage>
        <taxon>Bacteria</taxon>
        <taxon>Bacillati</taxon>
        <taxon>Bacillota</taxon>
        <taxon>Clostridia</taxon>
        <taxon>Eubacteriales</taxon>
        <taxon>Clostridiales Family XVII. Incertae Sedis</taxon>
        <taxon>Sulfobacillus</taxon>
    </lineage>
</organism>
<keyword evidence="2" id="KW-0808">Transferase</keyword>
<dbReference type="Gene3D" id="3.30.70.890">
    <property type="entry name" value="GHMP kinase, C-terminal domain"/>
    <property type="match status" value="1"/>
</dbReference>
<dbReference type="PANTHER" id="PTHR10457">
    <property type="entry name" value="MEVALONATE KINASE/GALACTOKINASE"/>
    <property type="match status" value="1"/>
</dbReference>
<dbReference type="Pfam" id="PF00288">
    <property type="entry name" value="GHMP_kinases_N"/>
    <property type="match status" value="1"/>
</dbReference>
<evidence type="ECO:0000256" key="1">
    <source>
        <dbReference type="ARBA" id="ARBA00006566"/>
    </source>
</evidence>
<feature type="domain" description="GHMP kinase N-terminal" evidence="7">
    <location>
        <begin position="114"/>
        <end position="183"/>
    </location>
</feature>
<evidence type="ECO:0000256" key="4">
    <source>
        <dbReference type="ARBA" id="ARBA00022777"/>
    </source>
</evidence>
<comment type="similarity">
    <text evidence="1">Belongs to the GHMP kinase family. GalK subfamily.</text>
</comment>
<keyword evidence="6" id="KW-0119">Carbohydrate metabolism</keyword>
<dbReference type="SUPFAM" id="SSF55060">
    <property type="entry name" value="GHMP Kinase, C-terminal domain"/>
    <property type="match status" value="1"/>
</dbReference>
<dbReference type="InterPro" id="IPR019741">
    <property type="entry name" value="Galactokinase_CS"/>
</dbReference>
<dbReference type="InterPro" id="IPR013750">
    <property type="entry name" value="GHMP_kinase_C_dom"/>
</dbReference>
<dbReference type="InterPro" id="IPR006206">
    <property type="entry name" value="Mevalonate/galactokinase"/>
</dbReference>
<evidence type="ECO:0000259" key="7">
    <source>
        <dbReference type="Pfam" id="PF00288"/>
    </source>
</evidence>
<protein>
    <recommendedName>
        <fullName evidence="12">Galactokinase</fullName>
    </recommendedName>
</protein>
<gene>
    <name evidence="10" type="ORF">BXT84_03270</name>
</gene>
<feature type="domain" description="Galactokinase N-terminal" evidence="9">
    <location>
        <begin position="13"/>
        <end position="60"/>
    </location>
</feature>
<dbReference type="InterPro" id="IPR036554">
    <property type="entry name" value="GHMP_kinase_C_sf"/>
</dbReference>
<evidence type="ECO:0000256" key="2">
    <source>
        <dbReference type="ARBA" id="ARBA00022679"/>
    </source>
</evidence>
<dbReference type="InterPro" id="IPR006203">
    <property type="entry name" value="GHMP_knse_ATP-bd_CS"/>
</dbReference>
<accession>A0ABM6RP08</accession>
<dbReference type="Proteomes" id="UP000325292">
    <property type="component" value="Chromosome"/>
</dbReference>
<evidence type="ECO:0000256" key="5">
    <source>
        <dbReference type="ARBA" id="ARBA00022840"/>
    </source>
</evidence>
<dbReference type="SUPFAM" id="SSF54211">
    <property type="entry name" value="Ribosomal protein S5 domain 2-like"/>
    <property type="match status" value="1"/>
</dbReference>
<dbReference type="Pfam" id="PF10509">
    <property type="entry name" value="GalKase_gal_bdg"/>
    <property type="match status" value="1"/>
</dbReference>
<dbReference type="EMBL" id="CP019454">
    <property type="protein sequence ID" value="AUW93092.1"/>
    <property type="molecule type" value="Genomic_DNA"/>
</dbReference>
<evidence type="ECO:0000313" key="11">
    <source>
        <dbReference type="Proteomes" id="UP000325292"/>
    </source>
</evidence>
<evidence type="ECO:0000256" key="3">
    <source>
        <dbReference type="ARBA" id="ARBA00022741"/>
    </source>
</evidence>
<reference evidence="10 11" key="1">
    <citation type="journal article" date="2019" name="Sci. Rep.">
        <title>Sulfobacillus thermotolerans: new insights into resistance and metabolic capacities of acidophilic chemolithotrophs.</title>
        <authorList>
            <person name="Panyushkina A.E."/>
            <person name="Babenko V.V."/>
            <person name="Nikitina A.S."/>
            <person name="Selezneva O.V."/>
            <person name="Tsaplina I.A."/>
            <person name="Letarova M.A."/>
            <person name="Kostryukova E.S."/>
            <person name="Letarov A.V."/>
        </authorList>
    </citation>
    <scope>NUCLEOTIDE SEQUENCE [LARGE SCALE GENOMIC DNA]</scope>
    <source>
        <strain evidence="10 11">Kr1</strain>
    </source>
</reference>
<evidence type="ECO:0008006" key="12">
    <source>
        <dbReference type="Google" id="ProtNLM"/>
    </source>
</evidence>
<sequence>MDNMQITPNSMAEQFVRLYGREPEYIWRAPGRVNLIGDHTDYQGGLALPIALPYATWVASRTRSDQDIHVATDYHQEQLVLPYAKRRALMASATTLSGLTGFLSATWEITQCEVGADLWIATDVPVASGLSSSAALSLALLATAYSLNHQDFEPMAIIRQAQEVENVYLGVSSGILDPMAIVLAREYSAILVNAARETGTPVPFDYASAQQRLWIVDTHTPRTLAGSGYQQRVHETNQARNQLGVAFLSDASWEQVQTLKDPILRARSRHVIRENQRVQDVIAAAAAGEWQRVKALFWQSHASLSQDFGVSTPVLDATVTWLQEREIGARVTGAGFGGSVIALGEAQREDEVRALLTHRYQASGWALPSVMAVPHPTGGLAQVGAL</sequence>
<dbReference type="InterPro" id="IPR000705">
    <property type="entry name" value="Galactokinase"/>
</dbReference>
<dbReference type="InterPro" id="IPR006204">
    <property type="entry name" value="GHMP_kinase_N_dom"/>
</dbReference>
<keyword evidence="4" id="KW-0418">Kinase</keyword>
<keyword evidence="11" id="KW-1185">Reference proteome</keyword>
<keyword evidence="5" id="KW-0067">ATP-binding</keyword>
<dbReference type="PRINTS" id="PR00959">
    <property type="entry name" value="MEVGALKINASE"/>
</dbReference>
<dbReference type="PIRSF" id="PIRSF000530">
    <property type="entry name" value="Galactokinase"/>
    <property type="match status" value="1"/>
</dbReference>
<dbReference type="PROSITE" id="PS00627">
    <property type="entry name" value="GHMP_KINASES_ATP"/>
    <property type="match status" value="1"/>
</dbReference>
<dbReference type="InterPro" id="IPR014721">
    <property type="entry name" value="Ribsml_uS5_D2-typ_fold_subgr"/>
</dbReference>
<evidence type="ECO:0000259" key="9">
    <source>
        <dbReference type="Pfam" id="PF10509"/>
    </source>
</evidence>
<evidence type="ECO:0000256" key="6">
    <source>
        <dbReference type="ARBA" id="ARBA00023144"/>
    </source>
</evidence>
<dbReference type="InterPro" id="IPR020568">
    <property type="entry name" value="Ribosomal_Su5_D2-typ_SF"/>
</dbReference>
<proteinExistence type="inferred from homology"/>
<dbReference type="Gene3D" id="3.30.230.10">
    <property type="match status" value="1"/>
</dbReference>
<dbReference type="PANTHER" id="PTHR10457:SF7">
    <property type="entry name" value="GALACTOKINASE-RELATED"/>
    <property type="match status" value="1"/>
</dbReference>
<evidence type="ECO:0000259" key="8">
    <source>
        <dbReference type="Pfam" id="PF08544"/>
    </source>
</evidence>
<dbReference type="PROSITE" id="PS00106">
    <property type="entry name" value="GALACTOKINASE"/>
    <property type="match status" value="1"/>
</dbReference>
<dbReference type="PRINTS" id="PR00473">
    <property type="entry name" value="GALCTOKINASE"/>
</dbReference>
<feature type="domain" description="GHMP kinase C-terminal" evidence="8">
    <location>
        <begin position="283"/>
        <end position="353"/>
    </location>
</feature>
<dbReference type="Pfam" id="PF08544">
    <property type="entry name" value="GHMP_kinases_C"/>
    <property type="match status" value="1"/>
</dbReference>
<evidence type="ECO:0000313" key="10">
    <source>
        <dbReference type="EMBL" id="AUW93092.1"/>
    </source>
</evidence>
<keyword evidence="6" id="KW-0299">Galactose metabolism</keyword>